<feature type="region of interest" description="Disordered" evidence="5">
    <location>
        <begin position="377"/>
        <end position="401"/>
    </location>
</feature>
<keyword evidence="1" id="KW-0479">Metal-binding</keyword>
<dbReference type="Proteomes" id="UP001652740">
    <property type="component" value="Unplaced"/>
</dbReference>
<protein>
    <submittedName>
        <fullName evidence="7 8">Uncharacterized protein C6orf132 homolog isoform X1</fullName>
    </submittedName>
</protein>
<dbReference type="GeneID" id="113521244"/>
<name>A0A6J3C417_GALME</name>
<keyword evidence="3" id="KW-0863">Zinc-finger</keyword>
<evidence type="ECO:0000313" key="6">
    <source>
        <dbReference type="Proteomes" id="UP001652740"/>
    </source>
</evidence>
<feature type="region of interest" description="Disordered" evidence="5">
    <location>
        <begin position="515"/>
        <end position="554"/>
    </location>
</feature>
<dbReference type="RefSeq" id="XP_031767427.2">
    <property type="nucleotide sequence ID" value="XM_031911567.2"/>
</dbReference>
<keyword evidence="6" id="KW-1185">Reference proteome</keyword>
<dbReference type="Gene3D" id="3.30.1370.210">
    <property type="match status" value="1"/>
</dbReference>
<feature type="compositionally biased region" description="Pro residues" evidence="5">
    <location>
        <begin position="171"/>
        <end position="184"/>
    </location>
</feature>
<feature type="region of interest" description="Disordered" evidence="5">
    <location>
        <begin position="1"/>
        <end position="20"/>
    </location>
</feature>
<evidence type="ECO:0000256" key="1">
    <source>
        <dbReference type="ARBA" id="ARBA00022723"/>
    </source>
</evidence>
<feature type="region of interest" description="Disordered" evidence="5">
    <location>
        <begin position="429"/>
        <end position="448"/>
    </location>
</feature>
<dbReference type="AlphaFoldDB" id="A0A6J3C417"/>
<sequence length="554" mass="60002">MNQNISQNGGQPPSRMTLNVSNDSNEILNLNIICRDYVWGRCHKYSQCKYRHECSVEEMKTIIQFCHDFQNPTGCTRPNCTYLHTTSKEEEIFLTTGQMPKVLAERHLAINAAAKIMYSKNNAKDMFAKKHATPYMPPNAPVTNTRPLHPPPSQMEINGQFMPMINSAVPPSIPPPPPPPPPSEVSPSTYTGAPPPRAVPPVLVQSAQPPQLSVDTSKPPPPLPGFIKVPNGVKRSASEPEGYMNLFSAGPSKTRKTDTVTAAPPCTACVQWDARSSMLDEEIQKLVTEEKSKALVIKKYKKELEVLTNFLKSYNTLNLNPELEPEIEEELPTSSSSSISTADILVNILKKRSQPSSLTMDDESKLKLFLESWRPKESEFNFPPPKSGLAEPSRVESVPGPSTSFVTSLTQARLSALAQASPSALAQATPSALAQATPSTPSVGAPPPAAALVQAPPPPAPLVPAPPPPATLTQAPPHIAALTQAPPPVLHPGWAPQFNFMPPINPSFPTFNSWGENSTPSFSEPTAQLAVPSTSAGLASTSQNMTYHHNRQSW</sequence>
<accession>A0A6J3C417</accession>
<reference evidence="7 8" key="1">
    <citation type="submission" date="2025-05" db="UniProtKB">
        <authorList>
            <consortium name="RefSeq"/>
        </authorList>
    </citation>
    <scope>IDENTIFICATION</scope>
    <source>
        <tissue evidence="7 8">Whole larvae</tissue>
    </source>
</reference>
<dbReference type="RefSeq" id="XP_052752619.1">
    <property type="nucleotide sequence ID" value="XM_052896659.1"/>
</dbReference>
<gene>
    <name evidence="7 8" type="primary">LOC113521244</name>
</gene>
<evidence type="ECO:0000313" key="8">
    <source>
        <dbReference type="RefSeq" id="XP_052752619.1"/>
    </source>
</evidence>
<feature type="region of interest" description="Disordered" evidence="5">
    <location>
        <begin position="164"/>
        <end position="229"/>
    </location>
</feature>
<keyword evidence="2" id="KW-0677">Repeat</keyword>
<dbReference type="GO" id="GO:0043484">
    <property type="term" value="P:regulation of RNA splicing"/>
    <property type="evidence" value="ECO:0007669"/>
    <property type="project" value="TreeGrafter"/>
</dbReference>
<dbReference type="PANTHER" id="PTHR12675">
    <property type="entry name" value="MUSCLEBLIND-LIKE PROTEIN"/>
    <property type="match status" value="1"/>
</dbReference>
<evidence type="ECO:0000313" key="7">
    <source>
        <dbReference type="RefSeq" id="XP_031767427.2"/>
    </source>
</evidence>
<evidence type="ECO:0000256" key="4">
    <source>
        <dbReference type="ARBA" id="ARBA00022833"/>
    </source>
</evidence>
<dbReference type="GO" id="GO:0003723">
    <property type="term" value="F:RNA binding"/>
    <property type="evidence" value="ECO:0007669"/>
    <property type="project" value="TreeGrafter"/>
</dbReference>
<feature type="compositionally biased region" description="Polar residues" evidence="5">
    <location>
        <begin position="515"/>
        <end position="547"/>
    </location>
</feature>
<organism evidence="6 7">
    <name type="scientific">Galleria mellonella</name>
    <name type="common">Greater wax moth</name>
    <dbReference type="NCBI Taxonomy" id="7137"/>
    <lineage>
        <taxon>Eukaryota</taxon>
        <taxon>Metazoa</taxon>
        <taxon>Ecdysozoa</taxon>
        <taxon>Arthropoda</taxon>
        <taxon>Hexapoda</taxon>
        <taxon>Insecta</taxon>
        <taxon>Pterygota</taxon>
        <taxon>Neoptera</taxon>
        <taxon>Endopterygota</taxon>
        <taxon>Lepidoptera</taxon>
        <taxon>Glossata</taxon>
        <taxon>Ditrysia</taxon>
        <taxon>Pyraloidea</taxon>
        <taxon>Pyralidae</taxon>
        <taxon>Galleriinae</taxon>
        <taxon>Galleria</taxon>
    </lineage>
</organism>
<evidence type="ECO:0000256" key="5">
    <source>
        <dbReference type="SAM" id="MobiDB-lite"/>
    </source>
</evidence>
<evidence type="ECO:0000256" key="2">
    <source>
        <dbReference type="ARBA" id="ARBA00022737"/>
    </source>
</evidence>
<dbReference type="PANTHER" id="PTHR12675:SF6">
    <property type="entry name" value="ZINC FINGER CCCH DOMAIN-CONTAINING PROTEIN 10"/>
    <property type="match status" value="1"/>
</dbReference>
<keyword evidence="4" id="KW-0862">Zinc</keyword>
<feature type="compositionally biased region" description="Polar residues" evidence="5">
    <location>
        <begin position="205"/>
        <end position="216"/>
    </location>
</feature>
<proteinExistence type="predicted"/>
<dbReference type="GO" id="GO:0008270">
    <property type="term" value="F:zinc ion binding"/>
    <property type="evidence" value="ECO:0007669"/>
    <property type="project" value="UniProtKB-KW"/>
</dbReference>
<evidence type="ECO:0000256" key="3">
    <source>
        <dbReference type="ARBA" id="ARBA00022771"/>
    </source>
</evidence>
<feature type="compositionally biased region" description="Low complexity" evidence="5">
    <location>
        <begin position="429"/>
        <end position="443"/>
    </location>
</feature>